<evidence type="ECO:0000313" key="3">
    <source>
        <dbReference type="Proteomes" id="UP000825483"/>
    </source>
</evidence>
<evidence type="ECO:0000256" key="1">
    <source>
        <dbReference type="SAM" id="Phobius"/>
    </source>
</evidence>
<dbReference type="AlphaFoldDB" id="A0A9R1CAR6"/>
<dbReference type="RefSeq" id="WP_223928862.1">
    <property type="nucleotide sequence ID" value="NZ_BPTU01000001.1"/>
</dbReference>
<keyword evidence="1" id="KW-1133">Transmembrane helix</keyword>
<dbReference type="Proteomes" id="UP000825483">
    <property type="component" value="Unassembled WGS sequence"/>
</dbReference>
<dbReference type="EMBL" id="BPUB01000002">
    <property type="protein sequence ID" value="GJG59153.1"/>
    <property type="molecule type" value="Genomic_DNA"/>
</dbReference>
<accession>A0A9R1CAR6</accession>
<feature type="transmembrane region" description="Helical" evidence="1">
    <location>
        <begin position="6"/>
        <end position="22"/>
    </location>
</feature>
<proteinExistence type="predicted"/>
<keyword evidence="1" id="KW-0812">Transmembrane</keyword>
<keyword evidence="1" id="KW-0472">Membrane</keyword>
<reference evidence="2" key="1">
    <citation type="journal article" date="2022" name="Int. J. Syst. Evol. Microbiol.">
        <title>Prevotella lacticifex sp. nov., isolated from the rumen of cows.</title>
        <authorList>
            <person name="Shinkai T."/>
            <person name="Ikeyama N."/>
            <person name="Kumagai M."/>
            <person name="Ohmori H."/>
            <person name="Sakamoto M."/>
            <person name="Ohkuma M."/>
            <person name="Mitsumori M."/>
        </authorList>
    </citation>
    <scope>NUCLEOTIDE SEQUENCE</scope>
    <source>
        <strain evidence="2">R5076</strain>
    </source>
</reference>
<evidence type="ECO:0000313" key="2">
    <source>
        <dbReference type="EMBL" id="GJG59153.1"/>
    </source>
</evidence>
<organism evidence="2 3">
    <name type="scientific">Prevotella lacticifex</name>
    <dbReference type="NCBI Taxonomy" id="2854755"/>
    <lineage>
        <taxon>Bacteria</taxon>
        <taxon>Pseudomonadati</taxon>
        <taxon>Bacteroidota</taxon>
        <taxon>Bacteroidia</taxon>
        <taxon>Bacteroidales</taxon>
        <taxon>Prevotellaceae</taxon>
        <taxon>Prevotella</taxon>
    </lineage>
</organism>
<keyword evidence="3" id="KW-1185">Reference proteome</keyword>
<comment type="caution">
    <text evidence="2">The sequence shown here is derived from an EMBL/GenBank/DDBJ whole genome shotgun (WGS) entry which is preliminary data.</text>
</comment>
<dbReference type="GeneID" id="72466809"/>
<sequence>MNTTTIIIAVIVVLLIVVASFSKHHKHKYVFHETQVADAISKVFAESGSEEMSQTKFLHDLQLKVNCSRKELFFLFGKARSAGMITAENGMVRRL</sequence>
<gene>
    <name evidence="2" type="ORF">PRLR5076_20040</name>
</gene>
<protein>
    <submittedName>
        <fullName evidence="2">Uncharacterized protein</fullName>
    </submittedName>
</protein>
<name>A0A9R1CAR6_9BACT</name>